<feature type="domain" description="Myb-like" evidence="2">
    <location>
        <begin position="54"/>
        <end position="94"/>
    </location>
</feature>
<protein>
    <submittedName>
        <fullName evidence="4">Uncharacterized protein</fullName>
    </submittedName>
</protein>
<feature type="region of interest" description="Disordered" evidence="1">
    <location>
        <begin position="1"/>
        <end position="47"/>
    </location>
</feature>
<feature type="domain" description="HTH myb-type" evidence="3">
    <location>
        <begin position="54"/>
        <end position="103"/>
    </location>
</feature>
<evidence type="ECO:0000313" key="4">
    <source>
        <dbReference type="EMBL" id="KDO20158.1"/>
    </source>
</evidence>
<dbReference type="Pfam" id="PF00249">
    <property type="entry name" value="Myb_DNA-binding"/>
    <property type="match status" value="1"/>
</dbReference>
<organism evidence="4 5">
    <name type="scientific">Saprolegnia parasitica (strain CBS 223.65)</name>
    <dbReference type="NCBI Taxonomy" id="695850"/>
    <lineage>
        <taxon>Eukaryota</taxon>
        <taxon>Sar</taxon>
        <taxon>Stramenopiles</taxon>
        <taxon>Oomycota</taxon>
        <taxon>Saprolegniomycetes</taxon>
        <taxon>Saprolegniales</taxon>
        <taxon>Saprolegniaceae</taxon>
        <taxon>Saprolegnia</taxon>
    </lineage>
</organism>
<keyword evidence="5" id="KW-1185">Reference proteome</keyword>
<dbReference type="GeneID" id="24135819"/>
<dbReference type="Proteomes" id="UP000030745">
    <property type="component" value="Unassembled WGS sequence"/>
</dbReference>
<evidence type="ECO:0000259" key="2">
    <source>
        <dbReference type="PROSITE" id="PS50090"/>
    </source>
</evidence>
<dbReference type="Gene3D" id="1.10.10.60">
    <property type="entry name" value="Homeodomain-like"/>
    <property type="match status" value="1"/>
</dbReference>
<dbReference type="InterPro" id="IPR001005">
    <property type="entry name" value="SANT/Myb"/>
</dbReference>
<dbReference type="InterPro" id="IPR017930">
    <property type="entry name" value="Myb_dom"/>
</dbReference>
<sequence>MTTPLAASEAIGFDESSGSATTSRSTSIDNSAHPAVESSLRQKPRRKASIVGYGPWTPEEHERFLLGIQLHPEGPWKAVADVVQTRSAKQAQTHMQKCKEKILRHHRRRDEALRDVIEETADDAIRLTAATAAAAVPPIVLQRSKHADNLRLRVLEPIPFETPLEMVQSALPGHPRSISWPDAVDYFWSLVTASEQQ</sequence>
<dbReference type="AlphaFoldDB" id="A0A067BPI0"/>
<dbReference type="VEuPathDB" id="FungiDB:SPRG_13984"/>
<feature type="compositionally biased region" description="Low complexity" evidence="1">
    <location>
        <begin position="16"/>
        <end position="27"/>
    </location>
</feature>
<dbReference type="RefSeq" id="XP_012209152.1">
    <property type="nucleotide sequence ID" value="XM_012353762.1"/>
</dbReference>
<dbReference type="OrthoDB" id="118550at2759"/>
<proteinExistence type="predicted"/>
<dbReference type="CDD" id="cd00167">
    <property type="entry name" value="SANT"/>
    <property type="match status" value="1"/>
</dbReference>
<reference evidence="4 5" key="1">
    <citation type="journal article" date="2013" name="PLoS Genet.">
        <title>Distinctive expansion of potential virulence genes in the genome of the oomycete fish pathogen Saprolegnia parasitica.</title>
        <authorList>
            <person name="Jiang R.H."/>
            <person name="de Bruijn I."/>
            <person name="Haas B.J."/>
            <person name="Belmonte R."/>
            <person name="Lobach L."/>
            <person name="Christie J."/>
            <person name="van den Ackerveken G."/>
            <person name="Bottin A."/>
            <person name="Bulone V."/>
            <person name="Diaz-Moreno S.M."/>
            <person name="Dumas B."/>
            <person name="Fan L."/>
            <person name="Gaulin E."/>
            <person name="Govers F."/>
            <person name="Grenville-Briggs L.J."/>
            <person name="Horner N.R."/>
            <person name="Levin J.Z."/>
            <person name="Mammella M."/>
            <person name="Meijer H.J."/>
            <person name="Morris P."/>
            <person name="Nusbaum C."/>
            <person name="Oome S."/>
            <person name="Phillips A.J."/>
            <person name="van Rooyen D."/>
            <person name="Rzeszutek E."/>
            <person name="Saraiva M."/>
            <person name="Secombes C.J."/>
            <person name="Seidl M.F."/>
            <person name="Snel B."/>
            <person name="Stassen J.H."/>
            <person name="Sykes S."/>
            <person name="Tripathy S."/>
            <person name="van den Berg H."/>
            <person name="Vega-Arreguin J.C."/>
            <person name="Wawra S."/>
            <person name="Young S.K."/>
            <person name="Zeng Q."/>
            <person name="Dieguez-Uribeondo J."/>
            <person name="Russ C."/>
            <person name="Tyler B.M."/>
            <person name="van West P."/>
        </authorList>
    </citation>
    <scope>NUCLEOTIDE SEQUENCE [LARGE SCALE GENOMIC DNA]</scope>
    <source>
        <strain evidence="4 5">CBS 223.65</strain>
    </source>
</reference>
<gene>
    <name evidence="4" type="ORF">SPRG_13984</name>
</gene>
<dbReference type="EMBL" id="KK583322">
    <property type="protein sequence ID" value="KDO20158.1"/>
    <property type="molecule type" value="Genomic_DNA"/>
</dbReference>
<accession>A0A067BPI0</accession>
<dbReference type="SMART" id="SM00717">
    <property type="entry name" value="SANT"/>
    <property type="match status" value="1"/>
</dbReference>
<dbReference type="PROSITE" id="PS51294">
    <property type="entry name" value="HTH_MYB"/>
    <property type="match status" value="1"/>
</dbReference>
<name>A0A067BPI0_SAPPC</name>
<evidence type="ECO:0000313" key="5">
    <source>
        <dbReference type="Proteomes" id="UP000030745"/>
    </source>
</evidence>
<evidence type="ECO:0000256" key="1">
    <source>
        <dbReference type="SAM" id="MobiDB-lite"/>
    </source>
</evidence>
<dbReference type="PANTHER" id="PTHR44042:SF67">
    <property type="entry name" value="MYB-LIKE PROTEIN I"/>
    <property type="match status" value="1"/>
</dbReference>
<dbReference type="InterPro" id="IPR009057">
    <property type="entry name" value="Homeodomain-like_sf"/>
</dbReference>
<dbReference type="PANTHER" id="PTHR44042">
    <property type="entry name" value="DUPLICATED HOMEODOMAIN-LIKE SUPERFAMILY PROTEIN-RELATED"/>
    <property type="match status" value="1"/>
</dbReference>
<dbReference type="PROSITE" id="PS50090">
    <property type="entry name" value="MYB_LIKE"/>
    <property type="match status" value="1"/>
</dbReference>
<dbReference type="KEGG" id="spar:SPRG_13984"/>
<evidence type="ECO:0000259" key="3">
    <source>
        <dbReference type="PROSITE" id="PS51294"/>
    </source>
</evidence>
<dbReference type="SUPFAM" id="SSF46689">
    <property type="entry name" value="Homeodomain-like"/>
    <property type="match status" value="1"/>
</dbReference>